<dbReference type="InterPro" id="IPR050882">
    <property type="entry name" value="Prepilin_peptidase/N-MTase"/>
</dbReference>
<evidence type="ECO:0000256" key="2">
    <source>
        <dbReference type="SAM" id="Phobius"/>
    </source>
</evidence>
<name>A0A3E5GET0_9FIRM</name>
<evidence type="ECO:0000313" key="6">
    <source>
        <dbReference type="Proteomes" id="UP000261285"/>
    </source>
</evidence>
<feature type="transmembrane region" description="Helical" evidence="2">
    <location>
        <begin position="98"/>
        <end position="120"/>
    </location>
</feature>
<gene>
    <name evidence="5" type="ORF">DW265_02435</name>
    <name evidence="4" type="ORF">DXB16_07030</name>
</gene>
<dbReference type="GO" id="GO:0006465">
    <property type="term" value="P:signal peptide processing"/>
    <property type="evidence" value="ECO:0007669"/>
    <property type="project" value="TreeGrafter"/>
</dbReference>
<keyword evidence="7" id="KW-1185">Reference proteome</keyword>
<organism evidence="4 6">
    <name type="scientific">Dorea longicatena</name>
    <dbReference type="NCBI Taxonomy" id="88431"/>
    <lineage>
        <taxon>Bacteria</taxon>
        <taxon>Bacillati</taxon>
        <taxon>Bacillota</taxon>
        <taxon>Clostridia</taxon>
        <taxon>Lachnospirales</taxon>
        <taxon>Lachnospiraceae</taxon>
        <taxon>Dorea</taxon>
    </lineage>
</organism>
<keyword evidence="2" id="KW-0812">Transmembrane</keyword>
<comment type="similarity">
    <text evidence="1">Belongs to the peptidase A24 family.</text>
</comment>
<feature type="domain" description="Prepilin type IV endopeptidase peptidase" evidence="3">
    <location>
        <begin position="11"/>
        <end position="113"/>
    </location>
</feature>
<accession>A0A3E5GET0</accession>
<keyword evidence="2" id="KW-0472">Membrane</keyword>
<reference evidence="6 7" key="1">
    <citation type="submission" date="2018-08" db="EMBL/GenBank/DDBJ databases">
        <title>A genome reference for cultivated species of the human gut microbiota.</title>
        <authorList>
            <person name="Zou Y."/>
            <person name="Xue W."/>
            <person name="Luo G."/>
        </authorList>
    </citation>
    <scope>NUCLEOTIDE SEQUENCE [LARGE SCALE GENOMIC DNA]</scope>
    <source>
        <strain evidence="5 7">AM22-22</strain>
        <strain evidence="4 6">OM02-16</strain>
    </source>
</reference>
<dbReference type="RefSeq" id="WP_117597871.1">
    <property type="nucleotide sequence ID" value="NZ_CABMEZ010000005.1"/>
</dbReference>
<dbReference type="Proteomes" id="UP000284095">
    <property type="component" value="Unassembled WGS sequence"/>
</dbReference>
<evidence type="ECO:0000313" key="5">
    <source>
        <dbReference type="EMBL" id="RHG28019.1"/>
    </source>
</evidence>
<dbReference type="GO" id="GO:0004190">
    <property type="term" value="F:aspartic-type endopeptidase activity"/>
    <property type="evidence" value="ECO:0007669"/>
    <property type="project" value="InterPro"/>
</dbReference>
<proteinExistence type="inferred from homology"/>
<comment type="caution">
    <text evidence="4">The sequence shown here is derived from an EMBL/GenBank/DDBJ whole genome shotgun (WGS) entry which is preliminary data.</text>
</comment>
<feature type="transmembrane region" description="Helical" evidence="2">
    <location>
        <begin position="127"/>
        <end position="147"/>
    </location>
</feature>
<evidence type="ECO:0000313" key="7">
    <source>
        <dbReference type="Proteomes" id="UP000284095"/>
    </source>
</evidence>
<evidence type="ECO:0000259" key="3">
    <source>
        <dbReference type="Pfam" id="PF01478"/>
    </source>
</evidence>
<sequence length="148" mass="16064">MKITEYGITVVYLMILCRIAYADWKYQIIEPWTHIGILTLACMEMLFRVGVSVQERCLGAVVIAVPMLVLTVMLKGGFGGGDIKLMAVSGFLNGVKVITYAGMLGIILSGIYVSMMLAAGKMGRKDSFALGPFLVMGIIGMKLWTSIS</sequence>
<dbReference type="Pfam" id="PF01478">
    <property type="entry name" value="Peptidase_A24"/>
    <property type="match status" value="1"/>
</dbReference>
<dbReference type="Gene3D" id="1.20.120.1220">
    <property type="match status" value="1"/>
</dbReference>
<feature type="transmembrane region" description="Helical" evidence="2">
    <location>
        <begin position="32"/>
        <end position="51"/>
    </location>
</feature>
<keyword evidence="2" id="KW-1133">Transmembrane helix</keyword>
<dbReference type="PANTHER" id="PTHR30487:SF0">
    <property type="entry name" value="PREPILIN LEADER PEPTIDASE_N-METHYLTRANSFERASE-RELATED"/>
    <property type="match status" value="1"/>
</dbReference>
<dbReference type="GO" id="GO:0005886">
    <property type="term" value="C:plasma membrane"/>
    <property type="evidence" value="ECO:0007669"/>
    <property type="project" value="TreeGrafter"/>
</dbReference>
<dbReference type="EMBL" id="QRIC01000003">
    <property type="protein sequence ID" value="RHG28019.1"/>
    <property type="molecule type" value="Genomic_DNA"/>
</dbReference>
<dbReference type="InterPro" id="IPR000045">
    <property type="entry name" value="Prepilin_IV_endopep_pep"/>
</dbReference>
<feature type="transmembrane region" description="Helical" evidence="2">
    <location>
        <begin position="58"/>
        <end position="78"/>
    </location>
</feature>
<dbReference type="AlphaFoldDB" id="A0A3E5GET0"/>
<dbReference type="EMBL" id="QSVN01000005">
    <property type="protein sequence ID" value="RGO33091.1"/>
    <property type="molecule type" value="Genomic_DNA"/>
</dbReference>
<dbReference type="Proteomes" id="UP000261285">
    <property type="component" value="Unassembled WGS sequence"/>
</dbReference>
<evidence type="ECO:0000313" key="4">
    <source>
        <dbReference type="EMBL" id="RGO33091.1"/>
    </source>
</evidence>
<protein>
    <submittedName>
        <fullName evidence="4">Prepilin peptidase</fullName>
    </submittedName>
</protein>
<dbReference type="PANTHER" id="PTHR30487">
    <property type="entry name" value="TYPE 4 PREPILIN-LIKE PROTEINS LEADER PEPTIDE-PROCESSING ENZYME"/>
    <property type="match status" value="1"/>
</dbReference>
<evidence type="ECO:0000256" key="1">
    <source>
        <dbReference type="ARBA" id="ARBA00005801"/>
    </source>
</evidence>